<dbReference type="GO" id="GO:0003955">
    <property type="term" value="F:NAD(P)H dehydrogenase (quinone) activity"/>
    <property type="evidence" value="ECO:0007669"/>
    <property type="project" value="TreeGrafter"/>
</dbReference>
<dbReference type="InterPro" id="IPR036188">
    <property type="entry name" value="FAD/NAD-bd_sf"/>
</dbReference>
<evidence type="ECO:0000256" key="5">
    <source>
        <dbReference type="ARBA" id="ARBA00023002"/>
    </source>
</evidence>
<reference evidence="7" key="1">
    <citation type="submission" date="2018-06" db="EMBL/GenBank/DDBJ databases">
        <title>Paenibacillus xerothermodurans sp. nov. an extremely dry heat resistant spore forming bacterium isolated from the soil of Cape Canaveral, Florida.</title>
        <authorList>
            <person name="Seuylemezian A."/>
            <person name="Kaur N."/>
            <person name="Patil P."/>
            <person name="Patil P."/>
            <person name="Mayilraj S."/>
            <person name="Vaishampayan P."/>
        </authorList>
    </citation>
    <scope>NUCLEOTIDE SEQUENCE [LARGE SCALE GENOMIC DNA]</scope>
    <source>
        <strain evidence="7">ATCC 27380</strain>
    </source>
</reference>
<dbReference type="InterPro" id="IPR051169">
    <property type="entry name" value="NADH-Q_oxidoreductase"/>
</dbReference>
<protein>
    <submittedName>
        <fullName evidence="7">NAD(P)/FAD-dependent oxidoreductase</fullName>
    </submittedName>
</protein>
<gene>
    <name evidence="7" type="ORF">CBW46_008070</name>
</gene>
<evidence type="ECO:0000256" key="2">
    <source>
        <dbReference type="ARBA" id="ARBA00005272"/>
    </source>
</evidence>
<keyword evidence="8" id="KW-1185">Reference proteome</keyword>
<dbReference type="PRINTS" id="PR00368">
    <property type="entry name" value="FADPNR"/>
</dbReference>
<sequence>MSRIPRIVILGAGYGGIVTAIRLQKELNYNEADVTLVNKHDYHYITTHLHMPAAGTDNPENARVNILRLIDEFKIDFVKSTVTQIRPQEKKVLLEEGALSYDYLVVGLGGEPETFGIPGMKEYALSIRSINSVRFIREHIEYQFARFKREPNRKDYLTFIVGGAGFTGIEFVGELADRIPPLCKEFDVDPSLVKIYNIEAAPTALPGFDPELVEYAMNVLRNKGVTFRISTAIKECTPDGVILATGEQLKAATVVWTGGVRGNHMLDEAGFETMRGRIKVDAKLRAPGYDNVYVLGDCSIVMNPEGRPYPPTAQISMQQAGVCAHNLVASIRGERLKDFEYKSKGTVASLGRGEAIGIVGTRKIKGSVAAVMKKVIDVRYLYTIGGLPLVLRKGRF</sequence>
<dbReference type="GO" id="GO:0019646">
    <property type="term" value="P:aerobic electron transport chain"/>
    <property type="evidence" value="ECO:0007669"/>
    <property type="project" value="TreeGrafter"/>
</dbReference>
<dbReference type="RefSeq" id="WP_089199508.1">
    <property type="nucleotide sequence ID" value="NZ_NHRJ02000003.1"/>
</dbReference>
<keyword evidence="3" id="KW-0285">Flavoprotein</keyword>
<dbReference type="AlphaFoldDB" id="A0A2W1P0P2"/>
<dbReference type="PRINTS" id="PR00411">
    <property type="entry name" value="PNDRDTASEI"/>
</dbReference>
<proteinExistence type="inferred from homology"/>
<accession>A0A2W1P0P2</accession>
<name>A0A2W1P0P2_PAEXE</name>
<dbReference type="PANTHER" id="PTHR42913">
    <property type="entry name" value="APOPTOSIS-INDUCING FACTOR 1"/>
    <property type="match status" value="1"/>
</dbReference>
<keyword evidence="5" id="KW-0560">Oxidoreductase</keyword>
<comment type="similarity">
    <text evidence="2">Belongs to the NADH dehydrogenase family.</text>
</comment>
<evidence type="ECO:0000259" key="6">
    <source>
        <dbReference type="Pfam" id="PF07992"/>
    </source>
</evidence>
<dbReference type="OrthoDB" id="9781621at2"/>
<dbReference type="PANTHER" id="PTHR42913:SF3">
    <property type="entry name" value="64 KDA MITOCHONDRIAL NADH DEHYDROGENASE (EUROFUNG)"/>
    <property type="match status" value="1"/>
</dbReference>
<organism evidence="7 8">
    <name type="scientific">Paenibacillus xerothermodurans</name>
    <dbReference type="NCBI Taxonomy" id="1977292"/>
    <lineage>
        <taxon>Bacteria</taxon>
        <taxon>Bacillati</taxon>
        <taxon>Bacillota</taxon>
        <taxon>Bacilli</taxon>
        <taxon>Bacillales</taxon>
        <taxon>Paenibacillaceae</taxon>
        <taxon>Paenibacillus</taxon>
    </lineage>
</organism>
<evidence type="ECO:0000313" key="7">
    <source>
        <dbReference type="EMBL" id="PZE21312.1"/>
    </source>
</evidence>
<dbReference type="InterPro" id="IPR023753">
    <property type="entry name" value="FAD/NAD-binding_dom"/>
</dbReference>
<feature type="domain" description="FAD/NAD(P)-binding" evidence="6">
    <location>
        <begin position="6"/>
        <end position="320"/>
    </location>
</feature>
<keyword evidence="4" id="KW-0274">FAD</keyword>
<comment type="caution">
    <text evidence="7">The sequence shown here is derived from an EMBL/GenBank/DDBJ whole genome shotgun (WGS) entry which is preliminary data.</text>
</comment>
<dbReference type="Pfam" id="PF07992">
    <property type="entry name" value="Pyr_redox_2"/>
    <property type="match status" value="1"/>
</dbReference>
<evidence type="ECO:0000313" key="8">
    <source>
        <dbReference type="Proteomes" id="UP000214746"/>
    </source>
</evidence>
<dbReference type="Proteomes" id="UP000214746">
    <property type="component" value="Unassembled WGS sequence"/>
</dbReference>
<dbReference type="SUPFAM" id="SSF51905">
    <property type="entry name" value="FAD/NAD(P)-binding domain"/>
    <property type="match status" value="1"/>
</dbReference>
<dbReference type="Gene3D" id="3.50.50.100">
    <property type="match status" value="1"/>
</dbReference>
<evidence type="ECO:0000256" key="3">
    <source>
        <dbReference type="ARBA" id="ARBA00022630"/>
    </source>
</evidence>
<dbReference type="EMBL" id="NHRJ02000003">
    <property type="protein sequence ID" value="PZE21312.1"/>
    <property type="molecule type" value="Genomic_DNA"/>
</dbReference>
<evidence type="ECO:0000256" key="1">
    <source>
        <dbReference type="ARBA" id="ARBA00001974"/>
    </source>
</evidence>
<evidence type="ECO:0000256" key="4">
    <source>
        <dbReference type="ARBA" id="ARBA00022827"/>
    </source>
</evidence>
<comment type="cofactor">
    <cofactor evidence="1">
        <name>FAD</name>
        <dbReference type="ChEBI" id="CHEBI:57692"/>
    </cofactor>
</comment>